<reference evidence="2" key="1">
    <citation type="journal article" date="2015" name="Nature">
        <title>Complex archaea that bridge the gap between prokaryotes and eukaryotes.</title>
        <authorList>
            <person name="Spang A."/>
            <person name="Saw J.H."/>
            <person name="Jorgensen S.L."/>
            <person name="Zaremba-Niedzwiedzka K."/>
            <person name="Martijn J."/>
            <person name="Lind A.E."/>
            <person name="van Eijk R."/>
            <person name="Schleper C."/>
            <person name="Guy L."/>
            <person name="Ettema T.J."/>
        </authorList>
    </citation>
    <scope>NUCLEOTIDE SEQUENCE</scope>
</reference>
<comment type="caution">
    <text evidence="2">The sequence shown here is derived from an EMBL/GenBank/DDBJ whole genome shotgun (WGS) entry which is preliminary data.</text>
</comment>
<dbReference type="Gene3D" id="3.90.1010.10">
    <property type="match status" value="1"/>
</dbReference>
<feature type="domain" description="NIF system FeS cluster assembly NifU N-terminal" evidence="1">
    <location>
        <begin position="25"/>
        <end position="144"/>
    </location>
</feature>
<protein>
    <recommendedName>
        <fullName evidence="1">NIF system FeS cluster assembly NifU N-terminal domain-containing protein</fullName>
    </recommendedName>
</protein>
<evidence type="ECO:0000313" key="2">
    <source>
        <dbReference type="EMBL" id="KKL86722.1"/>
    </source>
</evidence>
<sequence>MNNKFNDFIENLQKEIIKKEIEDHNEKIVNLFYNPYNWGKPPQKEITVYDELRGGKKGYFLGIYLKIENGVIIKAKFITDGCGVMIATGSQTMMLIEGKNIQFAEKLVAGDISMALMGLPDGEKHCADFMVETLRNTIRKYKVK</sequence>
<accession>A0A0F9IH78</accession>
<dbReference type="EMBL" id="LAZR01021030">
    <property type="protein sequence ID" value="KKL86722.1"/>
    <property type="molecule type" value="Genomic_DNA"/>
</dbReference>
<dbReference type="Pfam" id="PF01592">
    <property type="entry name" value="NifU_N"/>
    <property type="match status" value="1"/>
</dbReference>
<dbReference type="SUPFAM" id="SSF82649">
    <property type="entry name" value="SufE/NifU"/>
    <property type="match status" value="1"/>
</dbReference>
<dbReference type="AlphaFoldDB" id="A0A0F9IH78"/>
<dbReference type="GO" id="GO:0051536">
    <property type="term" value="F:iron-sulfur cluster binding"/>
    <property type="evidence" value="ECO:0007669"/>
    <property type="project" value="InterPro"/>
</dbReference>
<dbReference type="GO" id="GO:0005506">
    <property type="term" value="F:iron ion binding"/>
    <property type="evidence" value="ECO:0007669"/>
    <property type="project" value="InterPro"/>
</dbReference>
<name>A0A0F9IH78_9ZZZZ</name>
<evidence type="ECO:0000259" key="1">
    <source>
        <dbReference type="Pfam" id="PF01592"/>
    </source>
</evidence>
<gene>
    <name evidence="2" type="ORF">LCGC14_1941900</name>
</gene>
<dbReference type="InterPro" id="IPR002871">
    <property type="entry name" value="NIF_FeS_clus_asmbl_NifU_N"/>
</dbReference>
<proteinExistence type="predicted"/>
<organism evidence="2">
    <name type="scientific">marine sediment metagenome</name>
    <dbReference type="NCBI Taxonomy" id="412755"/>
    <lineage>
        <taxon>unclassified sequences</taxon>
        <taxon>metagenomes</taxon>
        <taxon>ecological metagenomes</taxon>
    </lineage>
</organism>
<dbReference type="GO" id="GO:0016226">
    <property type="term" value="P:iron-sulfur cluster assembly"/>
    <property type="evidence" value="ECO:0007669"/>
    <property type="project" value="InterPro"/>
</dbReference>